<evidence type="ECO:0000256" key="1">
    <source>
        <dbReference type="ARBA" id="ARBA00004141"/>
    </source>
</evidence>
<evidence type="ECO:0000313" key="13">
    <source>
        <dbReference type="Proteomes" id="UP000780801"/>
    </source>
</evidence>
<dbReference type="InterPro" id="IPR045349">
    <property type="entry name" value="SLC41A1-3"/>
</dbReference>
<keyword evidence="8 10" id="KW-0472">Membrane</keyword>
<protein>
    <recommendedName>
        <fullName evidence="11">SLC41A/MgtE integral membrane domain-containing protein</fullName>
    </recommendedName>
</protein>
<dbReference type="GO" id="GO:0005886">
    <property type="term" value="C:plasma membrane"/>
    <property type="evidence" value="ECO:0007669"/>
    <property type="project" value="TreeGrafter"/>
</dbReference>
<dbReference type="Proteomes" id="UP000780801">
    <property type="component" value="Unassembled WGS sequence"/>
</dbReference>
<evidence type="ECO:0000256" key="2">
    <source>
        <dbReference type="ARBA" id="ARBA00009749"/>
    </source>
</evidence>
<sequence length="410" mass="44043">MATRTAGPGAVIGATSESSSGSSTDIDTDSDTALASPPPKYTSTEDFGFAEPMTGGRHGRIDEEGGLAGYRDNQGDGLLMQHWQVFVDISELIILIPILLNLKGNLEMNLASRLSTASNMGVLDSKASRKAFIIGNLALLQLQSLAVGSVAGLFAFVLGMLVHPTTNNINEVCLMITASMLCAAMSSFVLGSFMCGLVLICRRYNINPDNIACPLASSFGDLITLIILAGCAVVLQKVIDSPISIVILVFLLGLIPAWTVYVRRNKFVKEGWVPVFGAMVISSTAGLTLERYINQYPGMALISPVLNGLTGNIGSIYASRISTSLHSNTKENYRETERTLFAVHLPIQVLFLGVIGLLELGHVQWSVAVVAVYGLVAISLVIISLVMAKSITHMFWRWGYDPDNYVLPLL</sequence>
<feature type="domain" description="SLC41A/MgtE integral membrane" evidence="11">
    <location>
        <begin position="96"/>
        <end position="231"/>
    </location>
</feature>
<feature type="transmembrane region" description="Helical" evidence="10">
    <location>
        <begin position="174"/>
        <end position="200"/>
    </location>
</feature>
<dbReference type="OrthoDB" id="666972at2759"/>
<evidence type="ECO:0000256" key="7">
    <source>
        <dbReference type="ARBA" id="ARBA00023065"/>
    </source>
</evidence>
<reference evidence="12" key="1">
    <citation type="journal article" date="2020" name="Fungal Divers.">
        <title>Resolving the Mortierellaceae phylogeny through synthesis of multi-gene phylogenetics and phylogenomics.</title>
        <authorList>
            <person name="Vandepol N."/>
            <person name="Liber J."/>
            <person name="Desiro A."/>
            <person name="Na H."/>
            <person name="Kennedy M."/>
            <person name="Barry K."/>
            <person name="Grigoriev I.V."/>
            <person name="Miller A.N."/>
            <person name="O'Donnell K."/>
            <person name="Stajich J.E."/>
            <person name="Bonito G."/>
        </authorList>
    </citation>
    <scope>NUCLEOTIDE SEQUENCE</scope>
    <source>
        <strain evidence="12">KOD1015</strain>
    </source>
</reference>
<dbReference type="PANTHER" id="PTHR16228">
    <property type="entry name" value="DIVALENT CATION TRANSPORTER SOLUTE CARRIER FAMILY 41"/>
    <property type="match status" value="1"/>
</dbReference>
<organism evidence="12 13">
    <name type="scientific">Lunasporangiospora selenospora</name>
    <dbReference type="NCBI Taxonomy" id="979761"/>
    <lineage>
        <taxon>Eukaryota</taxon>
        <taxon>Fungi</taxon>
        <taxon>Fungi incertae sedis</taxon>
        <taxon>Mucoromycota</taxon>
        <taxon>Mortierellomycotina</taxon>
        <taxon>Mortierellomycetes</taxon>
        <taxon>Mortierellales</taxon>
        <taxon>Mortierellaceae</taxon>
        <taxon>Lunasporangiospora</taxon>
    </lineage>
</organism>
<feature type="transmembrane region" description="Helical" evidence="10">
    <location>
        <begin position="273"/>
        <end position="293"/>
    </location>
</feature>
<evidence type="ECO:0000256" key="3">
    <source>
        <dbReference type="ARBA" id="ARBA00022448"/>
    </source>
</evidence>
<feature type="domain" description="SLC41A/MgtE integral membrane" evidence="11">
    <location>
        <begin position="304"/>
        <end position="410"/>
    </location>
</feature>
<dbReference type="EMBL" id="JAABOA010000092">
    <property type="protein sequence ID" value="KAF9585966.1"/>
    <property type="molecule type" value="Genomic_DNA"/>
</dbReference>
<accession>A0A9P6G465</accession>
<keyword evidence="4 10" id="KW-0812">Transmembrane</keyword>
<dbReference type="Gene3D" id="1.10.357.20">
    <property type="entry name" value="SLC41 divalent cation transporters, integral membrane domain"/>
    <property type="match status" value="2"/>
</dbReference>
<gene>
    <name evidence="12" type="ORF">BGW38_010734</name>
</gene>
<dbReference type="PANTHER" id="PTHR16228:SF7">
    <property type="entry name" value="SLC41A_MGTE INTEGRAL MEMBRANE DOMAIN-CONTAINING PROTEIN"/>
    <property type="match status" value="1"/>
</dbReference>
<feature type="transmembrane region" description="Helical" evidence="10">
    <location>
        <begin position="339"/>
        <end position="358"/>
    </location>
</feature>
<evidence type="ECO:0000256" key="9">
    <source>
        <dbReference type="SAM" id="MobiDB-lite"/>
    </source>
</evidence>
<dbReference type="FunFam" id="1.10.357.20:FF:000001">
    <property type="entry name" value="Solute carrier family 41 member 2"/>
    <property type="match status" value="1"/>
</dbReference>
<feature type="transmembrane region" description="Helical" evidence="10">
    <location>
        <begin position="241"/>
        <end position="261"/>
    </location>
</feature>
<proteinExistence type="inferred from homology"/>
<keyword evidence="7" id="KW-0406">Ion transport</keyword>
<feature type="region of interest" description="Disordered" evidence="9">
    <location>
        <begin position="1"/>
        <end position="66"/>
    </location>
</feature>
<dbReference type="AlphaFoldDB" id="A0A9P6G465"/>
<dbReference type="GO" id="GO:0008324">
    <property type="term" value="F:monoatomic cation transmembrane transporter activity"/>
    <property type="evidence" value="ECO:0007669"/>
    <property type="project" value="InterPro"/>
</dbReference>
<feature type="compositionally biased region" description="Low complexity" evidence="9">
    <location>
        <begin position="15"/>
        <end position="25"/>
    </location>
</feature>
<keyword evidence="13" id="KW-1185">Reference proteome</keyword>
<name>A0A9P6G465_9FUNG</name>
<keyword evidence="6 10" id="KW-1133">Transmembrane helix</keyword>
<dbReference type="Pfam" id="PF01769">
    <property type="entry name" value="MgtE"/>
    <property type="match status" value="2"/>
</dbReference>
<comment type="subcellular location">
    <subcellularLocation>
        <location evidence="1">Membrane</location>
        <topology evidence="1">Multi-pass membrane protein</topology>
    </subcellularLocation>
</comment>
<dbReference type="SUPFAM" id="SSF161093">
    <property type="entry name" value="MgtE membrane domain-like"/>
    <property type="match status" value="2"/>
</dbReference>
<comment type="similarity">
    <text evidence="2">Belongs to the SLC41A transporter family.</text>
</comment>
<keyword evidence="5" id="KW-0460">Magnesium</keyword>
<dbReference type="InterPro" id="IPR036739">
    <property type="entry name" value="SLC41_membr_dom_sf"/>
</dbReference>
<evidence type="ECO:0000259" key="11">
    <source>
        <dbReference type="Pfam" id="PF01769"/>
    </source>
</evidence>
<keyword evidence="3" id="KW-0813">Transport</keyword>
<dbReference type="InterPro" id="IPR006667">
    <property type="entry name" value="SLC41_membr_dom"/>
</dbReference>
<evidence type="ECO:0000256" key="8">
    <source>
        <dbReference type="ARBA" id="ARBA00023136"/>
    </source>
</evidence>
<feature type="transmembrane region" description="Helical" evidence="10">
    <location>
        <begin position="299"/>
        <end position="318"/>
    </location>
</feature>
<evidence type="ECO:0000256" key="5">
    <source>
        <dbReference type="ARBA" id="ARBA00022842"/>
    </source>
</evidence>
<feature type="transmembrane region" description="Helical" evidence="10">
    <location>
        <begin position="364"/>
        <end position="388"/>
    </location>
</feature>
<evidence type="ECO:0000256" key="10">
    <source>
        <dbReference type="SAM" id="Phobius"/>
    </source>
</evidence>
<evidence type="ECO:0000256" key="4">
    <source>
        <dbReference type="ARBA" id="ARBA00022692"/>
    </source>
</evidence>
<evidence type="ECO:0000313" key="12">
    <source>
        <dbReference type="EMBL" id="KAF9585966.1"/>
    </source>
</evidence>
<evidence type="ECO:0000256" key="6">
    <source>
        <dbReference type="ARBA" id="ARBA00022989"/>
    </source>
</evidence>
<feature type="transmembrane region" description="Helical" evidence="10">
    <location>
        <begin position="212"/>
        <end position="235"/>
    </location>
</feature>
<comment type="caution">
    <text evidence="12">The sequence shown here is derived from an EMBL/GenBank/DDBJ whole genome shotgun (WGS) entry which is preliminary data.</text>
</comment>
<feature type="transmembrane region" description="Helical" evidence="10">
    <location>
        <begin position="137"/>
        <end position="162"/>
    </location>
</feature>